<accession>A0ACB8G184</accession>
<organism evidence="1 2">
    <name type="scientific">Sphaerodactylus townsendi</name>
    <dbReference type="NCBI Taxonomy" id="933632"/>
    <lineage>
        <taxon>Eukaryota</taxon>
        <taxon>Metazoa</taxon>
        <taxon>Chordata</taxon>
        <taxon>Craniata</taxon>
        <taxon>Vertebrata</taxon>
        <taxon>Euteleostomi</taxon>
        <taxon>Lepidosauria</taxon>
        <taxon>Squamata</taxon>
        <taxon>Bifurcata</taxon>
        <taxon>Gekkota</taxon>
        <taxon>Sphaerodactylidae</taxon>
        <taxon>Sphaerodactylus</taxon>
    </lineage>
</organism>
<evidence type="ECO:0000313" key="2">
    <source>
        <dbReference type="Proteomes" id="UP000827872"/>
    </source>
</evidence>
<dbReference type="Proteomes" id="UP000827872">
    <property type="component" value="Linkage Group LG02"/>
</dbReference>
<protein>
    <submittedName>
        <fullName evidence="1">Uncharacterized protein</fullName>
    </submittedName>
</protein>
<comment type="caution">
    <text evidence="1">The sequence shown here is derived from an EMBL/GenBank/DDBJ whole genome shotgun (WGS) entry which is preliminary data.</text>
</comment>
<evidence type="ECO:0000313" key="1">
    <source>
        <dbReference type="EMBL" id="KAH8013473.1"/>
    </source>
</evidence>
<sequence>MVRRYVRVLPFIAASATSNLRKPVDPICEVPGSGHEPPRFRQPLFERVIDPSHTSPFRPEPSNRSPSVIDIRRPPVRPYKPFVRNRNRSTRPSAISDAAVRPARRNETIRPVRPSTNNCSGFERLSVPPGS</sequence>
<proteinExistence type="predicted"/>
<keyword evidence="2" id="KW-1185">Reference proteome</keyword>
<dbReference type="EMBL" id="CM037615">
    <property type="protein sequence ID" value="KAH8013473.1"/>
    <property type="molecule type" value="Genomic_DNA"/>
</dbReference>
<gene>
    <name evidence="1" type="ORF">K3G42_019580</name>
</gene>
<name>A0ACB8G184_9SAUR</name>
<reference evidence="1" key="1">
    <citation type="submission" date="2021-08" db="EMBL/GenBank/DDBJ databases">
        <title>The first chromosome-level gecko genome reveals the dynamic sex chromosomes of Neotropical dwarf geckos (Sphaerodactylidae: Sphaerodactylus).</title>
        <authorList>
            <person name="Pinto B.J."/>
            <person name="Keating S.E."/>
            <person name="Gamble T."/>
        </authorList>
    </citation>
    <scope>NUCLEOTIDE SEQUENCE</scope>
    <source>
        <strain evidence="1">TG3544</strain>
    </source>
</reference>